<name>A0A165QCX6_9AGAM</name>
<keyword evidence="2" id="KW-1185">Reference proteome</keyword>
<evidence type="ECO:0000313" key="1">
    <source>
        <dbReference type="EMBL" id="KZT22248.1"/>
    </source>
</evidence>
<reference evidence="1 2" key="1">
    <citation type="journal article" date="2016" name="Mol. Biol. Evol.">
        <title>Comparative Genomics of Early-Diverging Mushroom-Forming Fungi Provides Insights into the Origins of Lignocellulose Decay Capabilities.</title>
        <authorList>
            <person name="Nagy L.G."/>
            <person name="Riley R."/>
            <person name="Tritt A."/>
            <person name="Adam C."/>
            <person name="Daum C."/>
            <person name="Floudas D."/>
            <person name="Sun H."/>
            <person name="Yadav J.S."/>
            <person name="Pangilinan J."/>
            <person name="Larsson K.H."/>
            <person name="Matsuura K."/>
            <person name="Barry K."/>
            <person name="Labutti K."/>
            <person name="Kuo R."/>
            <person name="Ohm R.A."/>
            <person name="Bhattacharya S.S."/>
            <person name="Shirouzu T."/>
            <person name="Yoshinaga Y."/>
            <person name="Martin F.M."/>
            <person name="Grigoriev I.V."/>
            <person name="Hibbett D.S."/>
        </authorList>
    </citation>
    <scope>NUCLEOTIDE SEQUENCE [LARGE SCALE GENOMIC DNA]</scope>
    <source>
        <strain evidence="1 2">HHB14362 ss-1</strain>
    </source>
</reference>
<accession>A0A165QCX6</accession>
<dbReference type="EMBL" id="KV425598">
    <property type="protein sequence ID" value="KZT22248.1"/>
    <property type="molecule type" value="Genomic_DNA"/>
</dbReference>
<protein>
    <submittedName>
        <fullName evidence="1">Uncharacterized protein</fullName>
    </submittedName>
</protein>
<dbReference type="Proteomes" id="UP000076761">
    <property type="component" value="Unassembled WGS sequence"/>
</dbReference>
<evidence type="ECO:0000313" key="2">
    <source>
        <dbReference type="Proteomes" id="UP000076761"/>
    </source>
</evidence>
<dbReference type="AlphaFoldDB" id="A0A165QCX6"/>
<proteinExistence type="predicted"/>
<organism evidence="1 2">
    <name type="scientific">Neolentinus lepideus HHB14362 ss-1</name>
    <dbReference type="NCBI Taxonomy" id="1314782"/>
    <lineage>
        <taxon>Eukaryota</taxon>
        <taxon>Fungi</taxon>
        <taxon>Dikarya</taxon>
        <taxon>Basidiomycota</taxon>
        <taxon>Agaricomycotina</taxon>
        <taxon>Agaricomycetes</taxon>
        <taxon>Gloeophyllales</taxon>
        <taxon>Gloeophyllaceae</taxon>
        <taxon>Neolentinus</taxon>
    </lineage>
</organism>
<sequence>MAVFIREVTSEDDDGRDGDALKDDIQGWSSNLEFLRENAILQDETLYDRLHKVSEDALGPEEDRTSTPPVSVKHPQGGVALERLLCRVSGSPNNSQGRRCYSLGYSYERPRSVIHPCRNMKFQANIPEEEDFRTRLLEVATECGGHAMSLAPKERIDMIENIGIIKNTPPLGHAKNRRYWTGFQVNVSRPIPHQNASDFQEDLGRAGDAHPDSNDQIGSFSVLLVATETPKGYTTANFHLIELGAFDYTPVPLLRPSKLLTTFLATSTV</sequence>
<dbReference type="OrthoDB" id="3061143at2759"/>
<gene>
    <name evidence="1" type="ORF">NEOLEDRAFT_1181125</name>
</gene>
<dbReference type="InParanoid" id="A0A165QCX6"/>